<dbReference type="Proteomes" id="UP000439113">
    <property type="component" value="Unassembled WGS sequence"/>
</dbReference>
<accession>A0A6N8DI21</accession>
<dbReference type="EMBL" id="WNKS01000002">
    <property type="protein sequence ID" value="MTV29858.1"/>
    <property type="molecule type" value="Genomic_DNA"/>
</dbReference>
<evidence type="ECO:0000313" key="4">
    <source>
        <dbReference type="EMBL" id="MTV29858.1"/>
    </source>
</evidence>
<dbReference type="InterPro" id="IPR029044">
    <property type="entry name" value="Nucleotide-diphossugar_trans"/>
</dbReference>
<evidence type="ECO:0000313" key="5">
    <source>
        <dbReference type="Proteomes" id="UP000439113"/>
    </source>
</evidence>
<keyword evidence="2" id="KW-0812">Transmembrane</keyword>
<dbReference type="GO" id="GO:0016020">
    <property type="term" value="C:membrane"/>
    <property type="evidence" value="ECO:0007669"/>
    <property type="project" value="UniProtKB-SubCell"/>
</dbReference>
<dbReference type="PANTHER" id="PTHR21461:SF69">
    <property type="entry name" value="GLYCOSYLTRANSFERASE FAMILY 92 PROTEIN"/>
    <property type="match status" value="1"/>
</dbReference>
<name>A0A6N8DI21_RHOAC</name>
<evidence type="ECO:0008006" key="6">
    <source>
        <dbReference type="Google" id="ProtNLM"/>
    </source>
</evidence>
<dbReference type="GO" id="GO:0016757">
    <property type="term" value="F:glycosyltransferase activity"/>
    <property type="evidence" value="ECO:0007669"/>
    <property type="project" value="TreeGrafter"/>
</dbReference>
<evidence type="ECO:0000256" key="2">
    <source>
        <dbReference type="ARBA" id="ARBA00022692"/>
    </source>
</evidence>
<keyword evidence="3" id="KW-0472">Membrane</keyword>
<dbReference type="GO" id="GO:0005737">
    <property type="term" value="C:cytoplasm"/>
    <property type="evidence" value="ECO:0007669"/>
    <property type="project" value="TreeGrafter"/>
</dbReference>
<sequence length="623" mass="70652">MNSAAYDSVSWSCRCYVVVTSHKTKVKVRCADGVLMGASENLAKTHDFSDLYGFVFDRDPSLILMVSERPVAELVVLPRIFSGSAFALRLSKLGHERCFFQMLFSERYLSAIAPKAGEPARLEINRDVVQAWETFHLHEIESECISEFARGVAEEWQRHNRSSLTIDALHDALAAPNSAVSKLFATQPYKNFDIEDLGHISQTVLSSNTMLEALAQLYPRDPWAQTALPRLAEWRSRRANEKTDSSSIELLSSASDCIDCDPGAQLSVPYALNALARSRIEPTKDICIVMTARNEGLHLLEWLAWHRCMGIRDFFVYSNDNNDGSDALLEALARCGVIKWIRNEGCKSRPQFKAYGHAFSVEPYTLDFRWAAVIDADEFIMLDFDKFDSFSKYLEWQDESSVDAIALNWMFFGPNGHQTWFDELTISRFTSRAPRANQHIKTISRPSRFIHSYCHHSVRFMNKPSRVVNDHRIPVENKRSKNPGISDVAFATNAWINHYYMRSVQEFIWKKARGYGDRLFDRGDLFGGAHALKGRLAKELKNSAVFLEEKGYVQDDRAARRKALVADEVRLLASDPQVKLAYGRVVESSTRGVRSAMELFKSLGSDIIPDELKQQWLSAAGEA</sequence>
<evidence type="ECO:0000256" key="3">
    <source>
        <dbReference type="ARBA" id="ARBA00022989"/>
    </source>
</evidence>
<evidence type="ECO:0000256" key="1">
    <source>
        <dbReference type="ARBA" id="ARBA00004167"/>
    </source>
</evidence>
<dbReference type="RefSeq" id="WP_155444536.1">
    <property type="nucleotide sequence ID" value="NZ_JAOQNR010000002.1"/>
</dbReference>
<comment type="subcellular location">
    <subcellularLocation>
        <location evidence="1">Membrane</location>
        <topology evidence="1">Single-pass membrane protein</topology>
    </subcellularLocation>
</comment>
<proteinExistence type="predicted"/>
<dbReference type="Pfam" id="PF13704">
    <property type="entry name" value="Glyco_tranf_2_4"/>
    <property type="match status" value="1"/>
</dbReference>
<dbReference type="AlphaFoldDB" id="A0A6N8DI21"/>
<comment type="caution">
    <text evidence="4">The sequence shown here is derived from an EMBL/GenBank/DDBJ whole genome shotgun (WGS) entry which is preliminary data.</text>
</comment>
<reference evidence="4 5" key="1">
    <citation type="submission" date="2019-11" db="EMBL/GenBank/DDBJ databases">
        <title>Whole-genome sequence of a Rhodoblastus acidophilus DSM 142.</title>
        <authorList>
            <person name="Kyndt J.A."/>
            <person name="Meyer T.E."/>
        </authorList>
    </citation>
    <scope>NUCLEOTIDE SEQUENCE [LARGE SCALE GENOMIC DNA]</scope>
    <source>
        <strain evidence="4 5">DSM 142</strain>
    </source>
</reference>
<protein>
    <recommendedName>
        <fullName evidence="6">Glycosyl transferase family 2</fullName>
    </recommendedName>
</protein>
<gene>
    <name evidence="4" type="ORF">GJ654_02480</name>
</gene>
<dbReference type="SUPFAM" id="SSF53448">
    <property type="entry name" value="Nucleotide-diphospho-sugar transferases"/>
    <property type="match status" value="1"/>
</dbReference>
<dbReference type="OrthoDB" id="1997677at2"/>
<keyword evidence="3" id="KW-1133">Transmembrane helix</keyword>
<dbReference type="PANTHER" id="PTHR21461">
    <property type="entry name" value="GLYCOSYLTRANSFERASE FAMILY 92 PROTEIN"/>
    <property type="match status" value="1"/>
</dbReference>
<organism evidence="4 5">
    <name type="scientific">Rhodoblastus acidophilus</name>
    <name type="common">Rhodopseudomonas acidophila</name>
    <dbReference type="NCBI Taxonomy" id="1074"/>
    <lineage>
        <taxon>Bacteria</taxon>
        <taxon>Pseudomonadati</taxon>
        <taxon>Pseudomonadota</taxon>
        <taxon>Alphaproteobacteria</taxon>
        <taxon>Hyphomicrobiales</taxon>
        <taxon>Rhodoblastaceae</taxon>
        <taxon>Rhodoblastus</taxon>
    </lineage>
</organism>